<evidence type="ECO:0000313" key="1">
    <source>
        <dbReference type="EMBL" id="ATA53928.1"/>
    </source>
</evidence>
<name>A0A250DHT7_9BURK</name>
<evidence type="ECO:0000313" key="2">
    <source>
        <dbReference type="Proteomes" id="UP000217154"/>
    </source>
</evidence>
<dbReference type="AlphaFoldDB" id="A0A250DHT7"/>
<dbReference type="KEGG" id="vbo:CKY39_12385"/>
<organism evidence="1 2">
    <name type="scientific">Variovorax boronicumulans</name>
    <dbReference type="NCBI Taxonomy" id="436515"/>
    <lineage>
        <taxon>Bacteria</taxon>
        <taxon>Pseudomonadati</taxon>
        <taxon>Pseudomonadota</taxon>
        <taxon>Betaproteobacteria</taxon>
        <taxon>Burkholderiales</taxon>
        <taxon>Comamonadaceae</taxon>
        <taxon>Variovorax</taxon>
    </lineage>
</organism>
<dbReference type="EMBL" id="CP023284">
    <property type="protein sequence ID" value="ATA53928.1"/>
    <property type="molecule type" value="Genomic_DNA"/>
</dbReference>
<protein>
    <submittedName>
        <fullName evidence="1">Uncharacterized protein</fullName>
    </submittedName>
</protein>
<gene>
    <name evidence="1" type="ORF">CKY39_12385</name>
</gene>
<dbReference type="Proteomes" id="UP000217154">
    <property type="component" value="Chromosome"/>
</dbReference>
<reference evidence="1 2" key="1">
    <citation type="submission" date="2017-09" db="EMBL/GenBank/DDBJ databases">
        <title>The diverse metabolic capabilities of V. boronicumulans make it an excellent choice for continued studies on novel biodegradation.</title>
        <authorList>
            <person name="Sun S."/>
        </authorList>
    </citation>
    <scope>NUCLEOTIDE SEQUENCE [LARGE SCALE GENOMIC DNA]</scope>
    <source>
        <strain evidence="1 2">J1</strain>
    </source>
</reference>
<accession>A0A250DHT7</accession>
<proteinExistence type="predicted"/>
<sequence length="77" mass="7989">MSRNPYSVFLDLLPAKPLQIATVTAIDGDIARLVLPGGGVLTARGVGARAIGAEVFVRDGVIEGDAPADMPVVQFEI</sequence>
<dbReference type="RefSeq" id="WP_095744668.1">
    <property type="nucleotide sequence ID" value="NZ_CP023284.1"/>
</dbReference>